<gene>
    <name evidence="1" type="ORF">BpHYR1_006571</name>
</gene>
<evidence type="ECO:0000313" key="2">
    <source>
        <dbReference type="Proteomes" id="UP000276133"/>
    </source>
</evidence>
<dbReference type="AlphaFoldDB" id="A0A3M7QDR5"/>
<protein>
    <submittedName>
        <fullName evidence="1">Uncharacterized protein</fullName>
    </submittedName>
</protein>
<comment type="caution">
    <text evidence="1">The sequence shown here is derived from an EMBL/GenBank/DDBJ whole genome shotgun (WGS) entry which is preliminary data.</text>
</comment>
<evidence type="ECO:0000313" key="1">
    <source>
        <dbReference type="EMBL" id="RNA09098.1"/>
    </source>
</evidence>
<sequence>MAQQHVYKIDKKAKHNIKIFFIIEHRMVLTSLHIFRSTKTTFLQSVERMVFRLIQEDKNCEFGVMS</sequence>
<dbReference type="Proteomes" id="UP000276133">
    <property type="component" value="Unassembled WGS sequence"/>
</dbReference>
<name>A0A3M7QDR5_BRAPC</name>
<keyword evidence="2" id="KW-1185">Reference proteome</keyword>
<proteinExistence type="predicted"/>
<dbReference type="EMBL" id="REGN01006546">
    <property type="protein sequence ID" value="RNA09098.1"/>
    <property type="molecule type" value="Genomic_DNA"/>
</dbReference>
<accession>A0A3M7QDR5</accession>
<organism evidence="1 2">
    <name type="scientific">Brachionus plicatilis</name>
    <name type="common">Marine rotifer</name>
    <name type="synonym">Brachionus muelleri</name>
    <dbReference type="NCBI Taxonomy" id="10195"/>
    <lineage>
        <taxon>Eukaryota</taxon>
        <taxon>Metazoa</taxon>
        <taxon>Spiralia</taxon>
        <taxon>Gnathifera</taxon>
        <taxon>Rotifera</taxon>
        <taxon>Eurotatoria</taxon>
        <taxon>Monogononta</taxon>
        <taxon>Pseudotrocha</taxon>
        <taxon>Ploima</taxon>
        <taxon>Brachionidae</taxon>
        <taxon>Brachionus</taxon>
    </lineage>
</organism>
<reference evidence="1 2" key="1">
    <citation type="journal article" date="2018" name="Sci. Rep.">
        <title>Genomic signatures of local adaptation to the degree of environmental predictability in rotifers.</title>
        <authorList>
            <person name="Franch-Gras L."/>
            <person name="Hahn C."/>
            <person name="Garcia-Roger E.M."/>
            <person name="Carmona M.J."/>
            <person name="Serra M."/>
            <person name="Gomez A."/>
        </authorList>
    </citation>
    <scope>NUCLEOTIDE SEQUENCE [LARGE SCALE GENOMIC DNA]</scope>
    <source>
        <strain evidence="1">HYR1</strain>
    </source>
</reference>